<dbReference type="Proteomes" id="UP000051378">
    <property type="component" value="Unassembled WGS sequence"/>
</dbReference>
<dbReference type="PATRIC" id="fig|1423744.4.peg.175"/>
<dbReference type="OrthoDB" id="2305429at2"/>
<gene>
    <name evidence="1" type="ORF">FC86_GL000171</name>
</gene>
<dbReference type="AlphaFoldDB" id="A0A0R2DK88"/>
<accession>A0A0R2DK88</accession>
<dbReference type="STRING" id="1423744.FC86_GL000171"/>
<comment type="caution">
    <text evidence="1">The sequence shown here is derived from an EMBL/GenBank/DDBJ whole genome shotgun (WGS) entry which is preliminary data.</text>
</comment>
<keyword evidence="2" id="KW-1185">Reference proteome</keyword>
<name>A0A0R2DK88_9LACO</name>
<evidence type="ECO:0000313" key="1">
    <source>
        <dbReference type="EMBL" id="KRN04494.1"/>
    </source>
</evidence>
<sequence>MEKQQQKQLKFIGKVSMPSMIEANGSFYSQFQELEDSQVLNQLDENNQLPKNRSSLVVFGPENYMYWQGLVYEGELAELPKGLMSYDLPESTVATMSQEISGYQFHTPLNFEVNQAFASAKKAGIEIPANLGLSEQPYLLQRYVGDASNALTKLTSIYLSNVIDNVND</sequence>
<proteinExistence type="predicted"/>
<protein>
    <submittedName>
        <fullName evidence="1">Uncharacterized protein</fullName>
    </submittedName>
</protein>
<dbReference type="EMBL" id="AYZL01000010">
    <property type="protein sequence ID" value="KRN04494.1"/>
    <property type="molecule type" value="Genomic_DNA"/>
</dbReference>
<evidence type="ECO:0000313" key="2">
    <source>
        <dbReference type="Proteomes" id="UP000051378"/>
    </source>
</evidence>
<reference evidence="1 2" key="1">
    <citation type="journal article" date="2015" name="Genome Announc.">
        <title>Expanding the biotechnology potential of lactobacilli through comparative genomics of 213 strains and associated genera.</title>
        <authorList>
            <person name="Sun Z."/>
            <person name="Harris H.M."/>
            <person name="McCann A."/>
            <person name="Guo C."/>
            <person name="Argimon S."/>
            <person name="Zhang W."/>
            <person name="Yang X."/>
            <person name="Jeffery I.B."/>
            <person name="Cooney J.C."/>
            <person name="Kagawa T.F."/>
            <person name="Liu W."/>
            <person name="Song Y."/>
            <person name="Salvetti E."/>
            <person name="Wrobel A."/>
            <person name="Rasinkangas P."/>
            <person name="Parkhill J."/>
            <person name="Rea M.C."/>
            <person name="O'Sullivan O."/>
            <person name="Ritari J."/>
            <person name="Douillard F.P."/>
            <person name="Paul Ross R."/>
            <person name="Yang R."/>
            <person name="Briner A.E."/>
            <person name="Felis G.E."/>
            <person name="de Vos W.M."/>
            <person name="Barrangou R."/>
            <person name="Klaenhammer T.R."/>
            <person name="Caufield P.W."/>
            <person name="Cui Y."/>
            <person name="Zhang H."/>
            <person name="O'Toole P.W."/>
        </authorList>
    </citation>
    <scope>NUCLEOTIDE SEQUENCE [LARGE SCALE GENOMIC DNA]</scope>
    <source>
        <strain evidence="1 2">DSM 23037</strain>
    </source>
</reference>
<dbReference type="RefSeq" id="WP_056974354.1">
    <property type="nucleotide sequence ID" value="NZ_AYZL01000010.1"/>
</dbReference>
<organism evidence="1 2">
    <name type="scientific">Holzapfeliella floricola DSM 23037 = JCM 16512</name>
    <dbReference type="NCBI Taxonomy" id="1423744"/>
    <lineage>
        <taxon>Bacteria</taxon>
        <taxon>Bacillati</taxon>
        <taxon>Bacillota</taxon>
        <taxon>Bacilli</taxon>
        <taxon>Lactobacillales</taxon>
        <taxon>Lactobacillaceae</taxon>
        <taxon>Holzapfeliella</taxon>
    </lineage>
</organism>